<reference evidence="2 3" key="1">
    <citation type="journal article" date="2024" name="BMC Biol.">
        <title>Comparative genomics of Ascetosporea gives new insight into the evolutionary basis for animal parasitism in Rhizaria.</title>
        <authorList>
            <person name="Hiltunen Thoren M."/>
            <person name="Onut-Brannstrom I."/>
            <person name="Alfjorden A."/>
            <person name="Peckova H."/>
            <person name="Swords F."/>
            <person name="Hooper C."/>
            <person name="Holzer A.S."/>
            <person name="Bass D."/>
            <person name="Burki F."/>
        </authorList>
    </citation>
    <scope>NUCLEOTIDE SEQUENCE [LARGE SCALE GENOMIC DNA]</scope>
    <source>
        <strain evidence="2">20-A016</strain>
    </source>
</reference>
<feature type="non-terminal residue" evidence="2">
    <location>
        <position position="1"/>
    </location>
</feature>
<dbReference type="InterPro" id="IPR004114">
    <property type="entry name" value="THUMP_dom"/>
</dbReference>
<feature type="domain" description="THUMP" evidence="1">
    <location>
        <begin position="128"/>
        <end position="192"/>
    </location>
</feature>
<evidence type="ECO:0000259" key="1">
    <source>
        <dbReference type="Pfam" id="PF02926"/>
    </source>
</evidence>
<dbReference type="CDD" id="cd11717">
    <property type="entry name" value="THUMP_THUMPD1_like"/>
    <property type="match status" value="1"/>
</dbReference>
<proteinExistence type="predicted"/>
<dbReference type="PANTHER" id="PTHR13452">
    <property type="entry name" value="THUMP DOMAIN CONTAINING PROTEIN 1-RELATED"/>
    <property type="match status" value="1"/>
</dbReference>
<dbReference type="PANTHER" id="PTHR13452:SF10">
    <property type="entry name" value="THUMP DOMAIN-CONTAINING PROTEIN 1"/>
    <property type="match status" value="1"/>
</dbReference>
<dbReference type="Proteomes" id="UP001439008">
    <property type="component" value="Unassembled WGS sequence"/>
</dbReference>
<evidence type="ECO:0000313" key="2">
    <source>
        <dbReference type="EMBL" id="MES1922019.1"/>
    </source>
</evidence>
<protein>
    <submittedName>
        <fullName evidence="2">THUMP domain-containing protein 1</fullName>
    </submittedName>
</protein>
<keyword evidence="3" id="KW-1185">Reference proteome</keyword>
<accession>A0ABV2ARC6</accession>
<dbReference type="InterPro" id="IPR040183">
    <property type="entry name" value="THUMPD1-like"/>
</dbReference>
<evidence type="ECO:0000313" key="3">
    <source>
        <dbReference type="Proteomes" id="UP001439008"/>
    </source>
</evidence>
<gene>
    <name evidence="2" type="primary">THUMPD1</name>
    <name evidence="2" type="ORF">MHBO_003537</name>
</gene>
<name>A0ABV2ARC6_9EUKA</name>
<dbReference type="Gene3D" id="3.30.2300.10">
    <property type="entry name" value="THUMP superfamily"/>
    <property type="match status" value="1"/>
</dbReference>
<organism evidence="2 3">
    <name type="scientific">Bonamia ostreae</name>
    <dbReference type="NCBI Taxonomy" id="126728"/>
    <lineage>
        <taxon>Eukaryota</taxon>
        <taxon>Sar</taxon>
        <taxon>Rhizaria</taxon>
        <taxon>Endomyxa</taxon>
        <taxon>Ascetosporea</taxon>
        <taxon>Haplosporida</taxon>
        <taxon>Bonamia</taxon>
    </lineage>
</organism>
<dbReference type="SUPFAM" id="SSF143437">
    <property type="entry name" value="THUMP domain-like"/>
    <property type="match status" value="1"/>
</dbReference>
<dbReference type="Pfam" id="PF02926">
    <property type="entry name" value="THUMP"/>
    <property type="match status" value="1"/>
</dbReference>
<comment type="caution">
    <text evidence="2">The sequence shown here is derived from an EMBL/GenBank/DDBJ whole genome shotgun (WGS) entry which is preliminary data.</text>
</comment>
<sequence>LRKMAKYNCRYGQNALLATCPQRKEFKAVEELSQFLDNLNIDQNLANNNQEKFVDVQRELEKEISVISKNRLYSNVNLKCKGLIVLALKKEIDINETICKIFENCANFGKIPKFVIRLLPIKICRPFIEDIKETFENLIKKQNFDKSLEKTFCIQIKRRGNVIERDLIIREIECLVKKYSKIDKVSLRNADFI</sequence>
<dbReference type="EMBL" id="JBDODL010002084">
    <property type="protein sequence ID" value="MES1922019.1"/>
    <property type="molecule type" value="Genomic_DNA"/>
</dbReference>
<feature type="non-terminal residue" evidence="2">
    <location>
        <position position="193"/>
    </location>
</feature>